<comment type="similarity">
    <text evidence="12">Belongs to the DRC3 family.</text>
</comment>
<proteinExistence type="inferred from homology"/>
<dbReference type="SUPFAM" id="SSF52075">
    <property type="entry name" value="Outer arm dynein light chain 1"/>
    <property type="match status" value="1"/>
</dbReference>
<comment type="subcellular location">
    <subcellularLocation>
        <location evidence="2">Cytoplasm</location>
        <location evidence="2">Cytoskeleton</location>
        <location evidence="2">Flagellum axoneme</location>
    </subcellularLocation>
</comment>
<evidence type="ECO:0000256" key="6">
    <source>
        <dbReference type="ARBA" id="ARBA00022846"/>
    </source>
</evidence>
<protein>
    <recommendedName>
        <fullName evidence="11">Dynein axonemal assembly factor 1 homolog</fullName>
    </recommendedName>
    <alternativeName>
        <fullName evidence="13">Dynein regulatory complex subunit 3</fullName>
    </alternativeName>
</protein>
<evidence type="ECO:0000313" key="16">
    <source>
        <dbReference type="Proteomes" id="UP000019118"/>
    </source>
</evidence>
<keyword evidence="6" id="KW-0282">Flagellum</keyword>
<evidence type="ECO:0000256" key="14">
    <source>
        <dbReference type="SAM" id="Coils"/>
    </source>
</evidence>
<comment type="function">
    <text evidence="1">Cilium-specific protein required for cilia structures.</text>
</comment>
<reference evidence="15" key="2">
    <citation type="submission" date="2024-08" db="UniProtKB">
        <authorList>
            <consortium name="EnsemblMetazoa"/>
        </authorList>
    </citation>
    <scope>IDENTIFICATION</scope>
</reference>
<dbReference type="PANTHER" id="PTHR45973:SF12">
    <property type="entry name" value="DYNEIN REGULATORY COMPLEX SUBUNIT 3"/>
    <property type="match status" value="1"/>
</dbReference>
<organism evidence="15 16">
    <name type="scientific">Dendroctonus ponderosae</name>
    <name type="common">Mountain pine beetle</name>
    <dbReference type="NCBI Taxonomy" id="77166"/>
    <lineage>
        <taxon>Eukaryota</taxon>
        <taxon>Metazoa</taxon>
        <taxon>Ecdysozoa</taxon>
        <taxon>Arthropoda</taxon>
        <taxon>Hexapoda</taxon>
        <taxon>Insecta</taxon>
        <taxon>Pterygota</taxon>
        <taxon>Neoptera</taxon>
        <taxon>Endopterygota</taxon>
        <taxon>Coleoptera</taxon>
        <taxon>Polyphaga</taxon>
        <taxon>Cucujiformia</taxon>
        <taxon>Curculionidae</taxon>
        <taxon>Scolytinae</taxon>
        <taxon>Dendroctonus</taxon>
    </lineage>
</organism>
<dbReference type="KEGG" id="dpa:109537814"/>
<keyword evidence="8" id="KW-0969">Cilium</keyword>
<keyword evidence="4" id="KW-0433">Leucine-rich repeat</keyword>
<evidence type="ECO:0000256" key="4">
    <source>
        <dbReference type="ARBA" id="ARBA00022614"/>
    </source>
</evidence>
<dbReference type="Proteomes" id="UP000019118">
    <property type="component" value="Unassembled WGS sequence"/>
</dbReference>
<keyword evidence="16" id="KW-1185">Reference proteome</keyword>
<dbReference type="GO" id="GO:0005929">
    <property type="term" value="C:cilium"/>
    <property type="evidence" value="ECO:0007669"/>
    <property type="project" value="TreeGrafter"/>
</dbReference>
<evidence type="ECO:0000256" key="13">
    <source>
        <dbReference type="ARBA" id="ARBA00040950"/>
    </source>
</evidence>
<keyword evidence="3" id="KW-0963">Cytoplasm</keyword>
<accession>A0AAR5PHB4</accession>
<evidence type="ECO:0000256" key="1">
    <source>
        <dbReference type="ARBA" id="ARBA00003843"/>
    </source>
</evidence>
<evidence type="ECO:0000256" key="2">
    <source>
        <dbReference type="ARBA" id="ARBA00004611"/>
    </source>
</evidence>
<feature type="coiled-coil region" evidence="14">
    <location>
        <begin position="202"/>
        <end position="236"/>
    </location>
</feature>
<dbReference type="PANTHER" id="PTHR45973">
    <property type="entry name" value="PROTEIN PHOSPHATASE 1 REGULATORY SUBUNIT SDS22-RELATED"/>
    <property type="match status" value="1"/>
</dbReference>
<reference evidence="16" key="1">
    <citation type="journal article" date="2013" name="Genome Biol.">
        <title>Draft genome of the mountain pine beetle, Dendroctonus ponderosae Hopkins, a major forest pest.</title>
        <authorList>
            <person name="Keeling C.I."/>
            <person name="Yuen M.M."/>
            <person name="Liao N.Y."/>
            <person name="Docking T.R."/>
            <person name="Chan S.K."/>
            <person name="Taylor G.A."/>
            <person name="Palmquist D.L."/>
            <person name="Jackman S.D."/>
            <person name="Nguyen A."/>
            <person name="Li M."/>
            <person name="Henderson H."/>
            <person name="Janes J.K."/>
            <person name="Zhao Y."/>
            <person name="Pandoh P."/>
            <person name="Moore R."/>
            <person name="Sperling F.A."/>
            <person name="Huber D.P."/>
            <person name="Birol I."/>
            <person name="Jones S.J."/>
            <person name="Bohlmann J."/>
        </authorList>
    </citation>
    <scope>NUCLEOTIDE SEQUENCE</scope>
</reference>
<dbReference type="GeneID" id="109537814"/>
<dbReference type="InterPro" id="IPR050576">
    <property type="entry name" value="Cilia_flagella_integrity"/>
</dbReference>
<dbReference type="AlphaFoldDB" id="A0AAR5PHB4"/>
<evidence type="ECO:0000256" key="9">
    <source>
        <dbReference type="ARBA" id="ARBA00023212"/>
    </source>
</evidence>
<dbReference type="EnsemblMetazoa" id="XM_019904708.1">
    <property type="protein sequence ID" value="XP_019760267.1"/>
    <property type="gene ID" value="LOC109537814"/>
</dbReference>
<dbReference type="InterPro" id="IPR032675">
    <property type="entry name" value="LRR_dom_sf"/>
</dbReference>
<evidence type="ECO:0000256" key="7">
    <source>
        <dbReference type="ARBA" id="ARBA00023054"/>
    </source>
</evidence>
<dbReference type="PROSITE" id="PS51450">
    <property type="entry name" value="LRR"/>
    <property type="match status" value="2"/>
</dbReference>
<evidence type="ECO:0000256" key="11">
    <source>
        <dbReference type="ARBA" id="ARBA00024433"/>
    </source>
</evidence>
<keyword evidence="7 14" id="KW-0175">Coiled coil</keyword>
<evidence type="ECO:0000313" key="15">
    <source>
        <dbReference type="EnsemblMetazoa" id="XP_019760267.1"/>
    </source>
</evidence>
<dbReference type="InterPro" id="IPR001611">
    <property type="entry name" value="Leu-rich_rpt"/>
</dbReference>
<evidence type="ECO:0000256" key="12">
    <source>
        <dbReference type="ARBA" id="ARBA00038378"/>
    </source>
</evidence>
<evidence type="ECO:0000256" key="5">
    <source>
        <dbReference type="ARBA" id="ARBA00022737"/>
    </source>
</evidence>
<keyword evidence="10" id="KW-0966">Cell projection</keyword>
<dbReference type="Pfam" id="PF14580">
    <property type="entry name" value="LRR_9"/>
    <property type="match status" value="1"/>
</dbReference>
<sequence>MLNPCKERDPTVIDNALIAKCIELQYPKGEVGRLLRLEGIPLEEVEEIRFEYLYILKIDHLWVLQSLVKLSLNNNFIEKIENLETLIHLRELDLSFNKIRKIENLETLINLEKVTFYENLIETIENLDNQTKLTVISIGKNKIYDRTCVNYFRRFTALTSLNMAGNPCAEEQDYRLYVAAFLPTLVYYEYKRIDEDERKQGIDRFEETLGKLEREENEAQEKRNAIEKELSDAEMHSKMFVEYLNTGKLFEMMYEKDEEGTALLDIGDEVSELYEEYKTQFIDLCRQVFEVGQKHYTIRQAEVEHFGKGIEKAKQDNQYESIGYMESFLESKETYFSSIKDLKLQLEHDAITEDVFKGKIEEICITFDELIHSTWKNLMRLEVTLFEQIEEVNQTFEQTLAEMINTFIEEVQGVFTNVRAAEVTFSENMNDAAVRFMTAANVNPDEDIPESLKDILIDRDTLNNAMAATHDVHMQNIDAREDQLVHKAKGWLENLSEKLTKDEIRRNRYKLLEINHFLDIQREELEELTADQTSVPNPDNYDF</sequence>
<dbReference type="SMART" id="SM00365">
    <property type="entry name" value="LRR_SD22"/>
    <property type="match status" value="3"/>
</dbReference>
<dbReference type="Gene3D" id="3.80.10.10">
    <property type="entry name" value="Ribonuclease Inhibitor"/>
    <property type="match status" value="1"/>
</dbReference>
<keyword evidence="9" id="KW-0206">Cytoskeleton</keyword>
<dbReference type="RefSeq" id="XP_019760267.1">
    <property type="nucleotide sequence ID" value="XM_019904708.2"/>
</dbReference>
<name>A0AAR5PHB4_DENPD</name>
<keyword evidence="5" id="KW-0677">Repeat</keyword>
<evidence type="ECO:0000256" key="3">
    <source>
        <dbReference type="ARBA" id="ARBA00022490"/>
    </source>
</evidence>
<evidence type="ECO:0000256" key="10">
    <source>
        <dbReference type="ARBA" id="ARBA00023273"/>
    </source>
</evidence>
<evidence type="ECO:0000256" key="8">
    <source>
        <dbReference type="ARBA" id="ARBA00023069"/>
    </source>
</evidence>